<feature type="compositionally biased region" description="Basic and acidic residues" evidence="5">
    <location>
        <begin position="601"/>
        <end position="615"/>
    </location>
</feature>
<feature type="transmembrane region" description="Helical" evidence="6">
    <location>
        <begin position="124"/>
        <end position="144"/>
    </location>
</feature>
<feature type="transmembrane region" description="Helical" evidence="6">
    <location>
        <begin position="194"/>
        <end position="216"/>
    </location>
</feature>
<dbReference type="EMBL" id="JAAAXW010000224">
    <property type="protein sequence ID" value="KAF9539901.1"/>
    <property type="molecule type" value="Genomic_DNA"/>
</dbReference>
<dbReference type="Proteomes" id="UP000723463">
    <property type="component" value="Unassembled WGS sequence"/>
</dbReference>
<evidence type="ECO:0000256" key="5">
    <source>
        <dbReference type="SAM" id="MobiDB-lite"/>
    </source>
</evidence>
<dbReference type="GO" id="GO:0015095">
    <property type="term" value="F:magnesium ion transmembrane transporter activity"/>
    <property type="evidence" value="ECO:0007669"/>
    <property type="project" value="InterPro"/>
</dbReference>
<evidence type="ECO:0000313" key="8">
    <source>
        <dbReference type="Proteomes" id="UP000723463"/>
    </source>
</evidence>
<dbReference type="GO" id="GO:0016020">
    <property type="term" value="C:membrane"/>
    <property type="evidence" value="ECO:0007669"/>
    <property type="project" value="UniProtKB-SubCell"/>
</dbReference>
<dbReference type="Pfam" id="PF05653">
    <property type="entry name" value="Mg_trans_NIPA"/>
    <property type="match status" value="1"/>
</dbReference>
<protein>
    <submittedName>
        <fullName evidence="7">Uncharacterized protein</fullName>
    </submittedName>
</protein>
<keyword evidence="8" id="KW-1185">Reference proteome</keyword>
<feature type="transmembrane region" description="Helical" evidence="6">
    <location>
        <begin position="47"/>
        <end position="72"/>
    </location>
</feature>
<evidence type="ECO:0000313" key="7">
    <source>
        <dbReference type="EMBL" id="KAF9539901.1"/>
    </source>
</evidence>
<feature type="compositionally biased region" description="Polar residues" evidence="5">
    <location>
        <begin position="390"/>
        <end position="399"/>
    </location>
</feature>
<keyword evidence="4 6" id="KW-0472">Membrane</keyword>
<feature type="compositionally biased region" description="Basic and acidic residues" evidence="5">
    <location>
        <begin position="305"/>
        <end position="324"/>
    </location>
</feature>
<feature type="compositionally biased region" description="Acidic residues" evidence="5">
    <location>
        <begin position="345"/>
        <end position="354"/>
    </location>
</feature>
<reference evidence="7" key="1">
    <citation type="journal article" date="2020" name="Fungal Divers.">
        <title>Resolving the Mortierellaceae phylogeny through synthesis of multi-gene phylogenetics and phylogenomics.</title>
        <authorList>
            <person name="Vandepol N."/>
            <person name="Liber J."/>
            <person name="Desiro A."/>
            <person name="Na H."/>
            <person name="Kennedy M."/>
            <person name="Barry K."/>
            <person name="Grigoriev I.V."/>
            <person name="Miller A.N."/>
            <person name="O'Donnell K."/>
            <person name="Stajich J.E."/>
            <person name="Bonito G."/>
        </authorList>
    </citation>
    <scope>NUCLEOTIDE SEQUENCE</scope>
    <source>
        <strain evidence="7">NRRL 2591</strain>
    </source>
</reference>
<feature type="compositionally biased region" description="Basic and acidic residues" evidence="5">
    <location>
        <begin position="464"/>
        <end position="484"/>
    </location>
</feature>
<evidence type="ECO:0000256" key="1">
    <source>
        <dbReference type="ARBA" id="ARBA00004141"/>
    </source>
</evidence>
<dbReference type="PANTHER" id="PTHR12570">
    <property type="match status" value="1"/>
</dbReference>
<evidence type="ECO:0000256" key="3">
    <source>
        <dbReference type="ARBA" id="ARBA00022989"/>
    </source>
</evidence>
<comment type="subcellular location">
    <subcellularLocation>
        <location evidence="1">Membrane</location>
        <topology evidence="1">Multi-pass membrane protein</topology>
    </subcellularLocation>
</comment>
<accession>A0A9P6F111</accession>
<feature type="transmembrane region" description="Helical" evidence="6">
    <location>
        <begin position="7"/>
        <end position="27"/>
    </location>
</feature>
<keyword evidence="2 6" id="KW-0812">Transmembrane</keyword>
<gene>
    <name evidence="7" type="ORF">EC957_004868</name>
</gene>
<dbReference type="PANTHER" id="PTHR12570:SF82">
    <property type="entry name" value="NIPA-LIKE PROTEIN 3"/>
    <property type="match status" value="1"/>
</dbReference>
<name>A0A9P6F111_9FUNG</name>
<dbReference type="AlphaFoldDB" id="A0A9P6F111"/>
<feature type="transmembrane region" description="Helical" evidence="6">
    <location>
        <begin position="164"/>
        <end position="182"/>
    </location>
</feature>
<evidence type="ECO:0000256" key="2">
    <source>
        <dbReference type="ARBA" id="ARBA00022692"/>
    </source>
</evidence>
<feature type="region of interest" description="Disordered" evidence="5">
    <location>
        <begin position="248"/>
        <end position="399"/>
    </location>
</feature>
<comment type="caution">
    <text evidence="7">The sequence shown here is derived from an EMBL/GenBank/DDBJ whole genome shotgun (WGS) entry which is preliminary data.</text>
</comment>
<evidence type="ECO:0000256" key="4">
    <source>
        <dbReference type="ARBA" id="ARBA00023136"/>
    </source>
</evidence>
<feature type="transmembrane region" description="Helical" evidence="6">
    <location>
        <begin position="222"/>
        <end position="241"/>
    </location>
</feature>
<feature type="region of interest" description="Disordered" evidence="5">
    <location>
        <begin position="464"/>
        <end position="639"/>
    </location>
</feature>
<sequence length="639" mass="68660">MDVYGTIVVMFSVVWIVVFGGMNSAGADIEDSLTISELKDLFSRLIFIFYFSIFNIVIAALLSLGLYAYWAITLDDESGQMRKRMKTKLTQLLGTNRFARASGLTLVGDPGQDADVKDVRLKKVVAMIMSTCGGLIASQTLLLAKSGVKLVTSSFSGQNQFKDSLSYFILFVLVLTAVLQVYCLNTALKLYDSVLVVPMFYGFYTAFGLINSIIYLNQLQNYKPWVLFLILVGIGALIYGVRMLSAPKPESADGSEQSDDQNEEGRAAGRRGSQENDVDAHGHEMGHRRKSGSSGSVAGAGARGQGDDTGRNDGPNEKFPDNPNRRGSLMRKQRDSEGKSYTDAQDGEEYEGVDELPSILTGNNRRRRGGPDVLVDNIGATTTRRGTGIDSMSSYSSDPFRTPHDGRSMADLDVAAAAAAAALTAGVMAGARAAAMANAAAAAGNGDPEKQLPPMAPAYAHLDKRLGNIDRGRAGRSSIDERRRPSLPMIDTGSALVTRGRSETRRGPASARLTTQPRPMSPSEFRAQYTNSPFPAKPKHLQDGAPGLGGSRPSSPSAVVPADGDGGRPSSPRWATVIEDLKNPFKAFRRSSVDSSMPRPESAHRREEQGQDQRRGGNTVGDRGPGLGYRQSGKSPSGR</sequence>
<keyword evidence="3 6" id="KW-1133">Transmembrane helix</keyword>
<evidence type="ECO:0000256" key="6">
    <source>
        <dbReference type="SAM" id="Phobius"/>
    </source>
</evidence>
<proteinExistence type="predicted"/>
<organism evidence="7 8">
    <name type="scientific">Mortierella hygrophila</name>
    <dbReference type="NCBI Taxonomy" id="979708"/>
    <lineage>
        <taxon>Eukaryota</taxon>
        <taxon>Fungi</taxon>
        <taxon>Fungi incertae sedis</taxon>
        <taxon>Mucoromycota</taxon>
        <taxon>Mortierellomycotina</taxon>
        <taxon>Mortierellomycetes</taxon>
        <taxon>Mortierellales</taxon>
        <taxon>Mortierellaceae</taxon>
        <taxon>Mortierella</taxon>
    </lineage>
</organism>
<feature type="compositionally biased region" description="Low complexity" evidence="5">
    <location>
        <begin position="551"/>
        <end position="562"/>
    </location>
</feature>
<feature type="compositionally biased region" description="Basic and acidic residues" evidence="5">
    <location>
        <begin position="263"/>
        <end position="285"/>
    </location>
</feature>
<dbReference type="InterPro" id="IPR008521">
    <property type="entry name" value="Mg_trans_NIPA"/>
</dbReference>